<reference evidence="2 3" key="1">
    <citation type="journal article" date="2016" name="Nat. Commun.">
        <title>Thousands of microbial genomes shed light on interconnected biogeochemical processes in an aquifer system.</title>
        <authorList>
            <person name="Anantharaman K."/>
            <person name="Brown C.T."/>
            <person name="Hug L.A."/>
            <person name="Sharon I."/>
            <person name="Castelle C.J."/>
            <person name="Probst A.J."/>
            <person name="Thomas B.C."/>
            <person name="Singh A."/>
            <person name="Wilkins M.J."/>
            <person name="Karaoz U."/>
            <person name="Brodie E.L."/>
            <person name="Williams K.H."/>
            <person name="Hubbard S.S."/>
            <person name="Banfield J.F."/>
        </authorList>
    </citation>
    <scope>NUCLEOTIDE SEQUENCE [LARGE SCALE GENOMIC DNA]</scope>
</reference>
<accession>A0A1F6CQR9</accession>
<evidence type="ECO:0000313" key="3">
    <source>
        <dbReference type="Proteomes" id="UP000176445"/>
    </source>
</evidence>
<feature type="signal peptide" evidence="1">
    <location>
        <begin position="1"/>
        <end position="21"/>
    </location>
</feature>
<feature type="chain" id="PRO_5009523499" evidence="1">
    <location>
        <begin position="22"/>
        <end position="564"/>
    </location>
</feature>
<keyword evidence="1" id="KW-0732">Signal</keyword>
<comment type="caution">
    <text evidence="2">The sequence shown here is derived from an EMBL/GenBank/DDBJ whole genome shotgun (WGS) entry which is preliminary data.</text>
</comment>
<organism evidence="2 3">
    <name type="scientific">Candidatus Kaiserbacteria bacterium RIFCSPHIGHO2_01_FULL_54_36b</name>
    <dbReference type="NCBI Taxonomy" id="1798483"/>
    <lineage>
        <taxon>Bacteria</taxon>
        <taxon>Candidatus Kaiseribacteriota</taxon>
    </lineage>
</organism>
<name>A0A1F6CQR9_9BACT</name>
<dbReference type="EMBL" id="MFKW01000026">
    <property type="protein sequence ID" value="OGG51518.1"/>
    <property type="molecule type" value="Genomic_DNA"/>
</dbReference>
<gene>
    <name evidence="2" type="ORF">A2704_04920</name>
</gene>
<dbReference type="AlphaFoldDB" id="A0A1F6CQR9"/>
<protein>
    <submittedName>
        <fullName evidence="2">Uncharacterized protein</fullName>
    </submittedName>
</protein>
<sequence>MKKIFLTILIAIFFAPSFAGAQANTLLRQGIFDCNQNGAYAMSVGSLGATGGVYVPVADSTVELNTGTLLYKECVLREVIIREREAAMAGFTKKAALSIQTGRNGNPQYVVNQGQELLTQASDPAFLGFLQGGALQTLNPALQGPITRAMVRYYEGETRLPQATSLKCPYTGDLLGYQNGQVRFTIADFLAASAPQCNPVFALFLAQDIADGRIAQAVQYQTDQWNWNNGYYSQTDGAIDPLRRRILTPGINIQQSFQTILDSPVRQLESANDIGQMINALYAGMTTQIISDNQGLSGLTQSIGGQPSYIDRVVQEASRGLRDAATNVALQNLLAAQRVEAAYLQIVNAIGTALTTAILQLRSAEKQCWDLIIYQNDGKPERHVCSGPLAADNTCTSFAGACTIDPTTGQQTCPTGAALKIATSTAFSQPIISSQIAPIATSTVARIQASQNALGLIAKLIEAVTGTSLDAQRLAIVQLNNLVAQKLLHIQPDIDGPNGVQKQLDSVQTAMLGSEGLILSTVKLWADSETVRPGWCNVNNPAVLEAWKKCWDKNNPDKAACPTP</sequence>
<dbReference type="Proteomes" id="UP000176445">
    <property type="component" value="Unassembled WGS sequence"/>
</dbReference>
<evidence type="ECO:0000256" key="1">
    <source>
        <dbReference type="SAM" id="SignalP"/>
    </source>
</evidence>
<proteinExistence type="predicted"/>
<evidence type="ECO:0000313" key="2">
    <source>
        <dbReference type="EMBL" id="OGG51518.1"/>
    </source>
</evidence>